<organism evidence="3 4">
    <name type="scientific">Imperialibacter roseus</name>
    <dbReference type="NCBI Taxonomy" id="1324217"/>
    <lineage>
        <taxon>Bacteria</taxon>
        <taxon>Pseudomonadati</taxon>
        <taxon>Bacteroidota</taxon>
        <taxon>Cytophagia</taxon>
        <taxon>Cytophagales</taxon>
        <taxon>Flammeovirgaceae</taxon>
        <taxon>Imperialibacter</taxon>
    </lineage>
</organism>
<dbReference type="EC" id="4.2.1.41" evidence="3"/>
<dbReference type="GO" id="GO:0008747">
    <property type="term" value="F:N-acetylneuraminate lyase activity"/>
    <property type="evidence" value="ECO:0007669"/>
    <property type="project" value="UniProtKB-EC"/>
</dbReference>
<protein>
    <submittedName>
        <fullName evidence="3">Dihydrodipicolinate synthase family protein</fullName>
        <ecNumber evidence="3">4.1.3.3</ecNumber>
        <ecNumber evidence="3">4.2.1.41</ecNumber>
        <ecNumber evidence="3">4.3.3.7</ecNumber>
    </submittedName>
</protein>
<dbReference type="EC" id="4.3.3.7" evidence="3"/>
<evidence type="ECO:0000256" key="2">
    <source>
        <dbReference type="PIRNR" id="PIRNR001365"/>
    </source>
</evidence>
<dbReference type="CDD" id="cd00408">
    <property type="entry name" value="DHDPS-like"/>
    <property type="match status" value="1"/>
</dbReference>
<dbReference type="SMART" id="SM01130">
    <property type="entry name" value="DHDPS"/>
    <property type="match status" value="1"/>
</dbReference>
<dbReference type="SUPFAM" id="SSF51569">
    <property type="entry name" value="Aldolase"/>
    <property type="match status" value="1"/>
</dbReference>
<dbReference type="Gene3D" id="3.20.20.70">
    <property type="entry name" value="Aldolase class I"/>
    <property type="match status" value="1"/>
</dbReference>
<sequence>MTRNEQLKQPLTGIIPPMVTPLLEDMRLDLEGLTKLVEHLIAGGVSGLFILGSSGESTSLSYAIRHQLIKETCRRVAGRLPVLVGITDTALAESLSLAETAQASGASAVVAAPPYYFNLNQKELFNYYEKLAGSLTLPLFLYNMPGLCKVHIEVSTAIRLSEHPNIIGLKDSSANSVYFQSLYQSLRGKPDFTLLVGPEEAMAESVLMGGHGGVSGGANMFPKLFVKLYEAAAQKDFATVADLQAIVMQISNSLYGVGMYSSSYLKSIKAALSLMNICQSHMAPPLAAFDAAETKHVTPIIEQFKLTLEKRGLL</sequence>
<dbReference type="PANTHER" id="PTHR42849:SF1">
    <property type="entry name" value="N-ACETYLNEURAMINATE LYASE"/>
    <property type="match status" value="1"/>
</dbReference>
<dbReference type="InterPro" id="IPR013785">
    <property type="entry name" value="Aldolase_TIM"/>
</dbReference>
<comment type="similarity">
    <text evidence="2">Belongs to the DapA family.</text>
</comment>
<dbReference type="PRINTS" id="PR00146">
    <property type="entry name" value="DHPICSNTHASE"/>
</dbReference>
<dbReference type="PIRSF" id="PIRSF001365">
    <property type="entry name" value="DHDPS"/>
    <property type="match status" value="1"/>
</dbReference>
<dbReference type="Proteomes" id="UP001302349">
    <property type="component" value="Chromosome"/>
</dbReference>
<evidence type="ECO:0000256" key="1">
    <source>
        <dbReference type="ARBA" id="ARBA00023239"/>
    </source>
</evidence>
<accession>A0ABZ0INF0</accession>
<dbReference type="PANTHER" id="PTHR42849">
    <property type="entry name" value="N-ACETYLNEURAMINATE LYASE"/>
    <property type="match status" value="1"/>
</dbReference>
<keyword evidence="1 2" id="KW-0456">Lyase</keyword>
<reference evidence="3 4" key="1">
    <citation type="journal article" date="2023" name="Microbiol. Resour. Announc.">
        <title>Complete Genome Sequence of Imperialibacter roseus strain P4T.</title>
        <authorList>
            <person name="Tizabi D.R."/>
            <person name="Bachvaroff T."/>
            <person name="Hill R.T."/>
        </authorList>
    </citation>
    <scope>NUCLEOTIDE SEQUENCE [LARGE SCALE GENOMIC DNA]</scope>
    <source>
        <strain evidence="3 4">P4T</strain>
    </source>
</reference>
<dbReference type="EMBL" id="CP136051">
    <property type="protein sequence ID" value="WOK06572.1"/>
    <property type="molecule type" value="Genomic_DNA"/>
</dbReference>
<keyword evidence="4" id="KW-1185">Reference proteome</keyword>
<evidence type="ECO:0000313" key="4">
    <source>
        <dbReference type="Proteomes" id="UP001302349"/>
    </source>
</evidence>
<dbReference type="RefSeq" id="WP_317489286.1">
    <property type="nucleotide sequence ID" value="NZ_CP136051.1"/>
</dbReference>
<dbReference type="GO" id="GO:0047448">
    <property type="term" value="F:5-dehydro-4-deoxyglucarate dehydratase activity"/>
    <property type="evidence" value="ECO:0007669"/>
    <property type="project" value="UniProtKB-EC"/>
</dbReference>
<dbReference type="InterPro" id="IPR002220">
    <property type="entry name" value="DapA-like"/>
</dbReference>
<gene>
    <name evidence="3" type="ORF">RT717_26205</name>
</gene>
<dbReference type="Pfam" id="PF00701">
    <property type="entry name" value="DHDPS"/>
    <property type="match status" value="1"/>
</dbReference>
<evidence type="ECO:0000313" key="3">
    <source>
        <dbReference type="EMBL" id="WOK06572.1"/>
    </source>
</evidence>
<dbReference type="EC" id="4.1.3.3" evidence="3"/>
<dbReference type="GO" id="GO:0008840">
    <property type="term" value="F:4-hydroxy-tetrahydrodipicolinate synthase activity"/>
    <property type="evidence" value="ECO:0007669"/>
    <property type="project" value="UniProtKB-EC"/>
</dbReference>
<proteinExistence type="inferred from homology"/>
<name>A0ABZ0INF0_9BACT</name>